<gene>
    <name evidence="1" type="ORF">IQ31_03377</name>
</gene>
<evidence type="ECO:0000313" key="2">
    <source>
        <dbReference type="Proteomes" id="UP000315908"/>
    </source>
</evidence>
<name>A0A562ME05_9SPHI</name>
<dbReference type="Proteomes" id="UP000315908">
    <property type="component" value="Unassembled WGS sequence"/>
</dbReference>
<comment type="caution">
    <text evidence="1">The sequence shown here is derived from an EMBL/GenBank/DDBJ whole genome shotgun (WGS) entry which is preliminary data.</text>
</comment>
<reference evidence="1 2" key="1">
    <citation type="journal article" date="2015" name="Stand. Genomic Sci.">
        <title>Genomic Encyclopedia of Bacterial and Archaeal Type Strains, Phase III: the genomes of soil and plant-associated and newly described type strains.</title>
        <authorList>
            <person name="Whitman W.B."/>
            <person name="Woyke T."/>
            <person name="Klenk H.P."/>
            <person name="Zhou Y."/>
            <person name="Lilburn T.G."/>
            <person name="Beck B.J."/>
            <person name="De Vos P."/>
            <person name="Vandamme P."/>
            <person name="Eisen J.A."/>
            <person name="Garrity G."/>
            <person name="Hugenholtz P."/>
            <person name="Kyrpides N.C."/>
        </authorList>
    </citation>
    <scope>NUCLEOTIDE SEQUENCE [LARGE SCALE GENOMIC DNA]</scope>
    <source>
        <strain evidence="1 2">CGMCC 1.6855</strain>
    </source>
</reference>
<proteinExistence type="predicted"/>
<sequence>MQDNLHFFELEIYEIIREDCVRFLRKSTKENLALHDILQLFRFNKKQYHKLLYLSLFICIEKVNIRPNHQALELFFIMYIKRSNSIPTSNYQFF</sequence>
<dbReference type="AlphaFoldDB" id="A0A562ME05"/>
<evidence type="ECO:0000313" key="1">
    <source>
        <dbReference type="EMBL" id="TWI18136.1"/>
    </source>
</evidence>
<protein>
    <submittedName>
        <fullName evidence="1">Uncharacterized protein</fullName>
    </submittedName>
</protein>
<dbReference type="EMBL" id="VLKR01000018">
    <property type="protein sequence ID" value="TWI18136.1"/>
    <property type="molecule type" value="Genomic_DNA"/>
</dbReference>
<organism evidence="1 2">
    <name type="scientific">Sphingobacterium siyangense</name>
    <dbReference type="NCBI Taxonomy" id="459529"/>
    <lineage>
        <taxon>Bacteria</taxon>
        <taxon>Pseudomonadati</taxon>
        <taxon>Bacteroidota</taxon>
        <taxon>Sphingobacteriia</taxon>
        <taxon>Sphingobacteriales</taxon>
        <taxon>Sphingobacteriaceae</taxon>
        <taxon>Sphingobacterium</taxon>
    </lineage>
</organism>
<accession>A0A562ME05</accession>